<dbReference type="EMBL" id="FRBP01000013">
    <property type="protein sequence ID" value="SHM21743.1"/>
    <property type="molecule type" value="Genomic_DNA"/>
</dbReference>
<evidence type="ECO:0000313" key="1">
    <source>
        <dbReference type="EMBL" id="SHM21743.1"/>
    </source>
</evidence>
<sequence>MADIILLLILIFAGIAGCFAASHIDSFIRKLRTYGWRKL</sequence>
<gene>
    <name evidence="1" type="ORF">SAMN04515649_11316</name>
</gene>
<dbReference type="AlphaFoldDB" id="A0AB74F3M8"/>
<reference evidence="1 2" key="1">
    <citation type="submission" date="2016-11" db="EMBL/GenBank/DDBJ databases">
        <authorList>
            <person name="Varghese N."/>
            <person name="Submissions S."/>
        </authorList>
    </citation>
    <scope>NUCLEOTIDE SEQUENCE [LARGE SCALE GENOMIC DNA]</scope>
    <source>
        <strain evidence="1 2">FD</strain>
    </source>
</reference>
<evidence type="ECO:0000313" key="2">
    <source>
        <dbReference type="Proteomes" id="UP000184012"/>
    </source>
</evidence>
<accession>A0AB74F3M8</accession>
<comment type="caution">
    <text evidence="1">The sequence shown here is derived from an EMBL/GenBank/DDBJ whole genome shotgun (WGS) entry which is preliminary data.</text>
</comment>
<proteinExistence type="predicted"/>
<protein>
    <submittedName>
        <fullName evidence="1">Uncharacterized protein</fullName>
    </submittedName>
</protein>
<organism evidence="1 2">
    <name type="scientific">Eubacterium callanderi</name>
    <dbReference type="NCBI Taxonomy" id="53442"/>
    <lineage>
        <taxon>Bacteria</taxon>
        <taxon>Bacillati</taxon>
        <taxon>Bacillota</taxon>
        <taxon>Clostridia</taxon>
        <taxon>Eubacteriales</taxon>
        <taxon>Eubacteriaceae</taxon>
        <taxon>Eubacterium</taxon>
    </lineage>
</organism>
<name>A0AB74F3M8_9FIRM</name>
<dbReference type="Proteomes" id="UP000184012">
    <property type="component" value="Unassembled WGS sequence"/>
</dbReference>